<organism evidence="3 4">
    <name type="scientific">Bifidobacterium longum</name>
    <dbReference type="NCBI Taxonomy" id="216816"/>
    <lineage>
        <taxon>Bacteria</taxon>
        <taxon>Bacillati</taxon>
        <taxon>Actinomycetota</taxon>
        <taxon>Actinomycetes</taxon>
        <taxon>Bifidobacteriales</taxon>
        <taxon>Bifidobacteriaceae</taxon>
        <taxon>Bifidobacterium</taxon>
    </lineage>
</organism>
<dbReference type="InterPro" id="IPR002560">
    <property type="entry name" value="Transposase_DDE"/>
</dbReference>
<evidence type="ECO:0000259" key="2">
    <source>
        <dbReference type="Pfam" id="PF01610"/>
    </source>
</evidence>
<gene>
    <name evidence="3" type="ORF">CWE05_04845</name>
</gene>
<dbReference type="AlphaFoldDB" id="A0A2U2RTG5"/>
<protein>
    <recommendedName>
        <fullName evidence="2">Transposase IS204/IS1001/IS1096/IS1165 DDE domain-containing protein</fullName>
    </recommendedName>
</protein>
<evidence type="ECO:0000313" key="4">
    <source>
        <dbReference type="Proteomes" id="UP000245582"/>
    </source>
</evidence>
<evidence type="ECO:0000256" key="1">
    <source>
        <dbReference type="SAM" id="MobiDB-lite"/>
    </source>
</evidence>
<evidence type="ECO:0000313" key="3">
    <source>
        <dbReference type="EMBL" id="PWH09157.1"/>
    </source>
</evidence>
<dbReference type="EMBL" id="PHUM01000004">
    <property type="protein sequence ID" value="PWH09157.1"/>
    <property type="molecule type" value="Genomic_DNA"/>
</dbReference>
<accession>A0A2U2RTG5</accession>
<comment type="caution">
    <text evidence="3">The sequence shown here is derived from an EMBL/GenBank/DDBJ whole genome shotgun (WGS) entry which is preliminary data.</text>
</comment>
<sequence length="99" mass="11199">MRELIGHAAGICHGTGGRHFAWFARLLESHMDGICAHALHPVTSGKVEGANSMIKTLRRKHYGLPDDEYLFLRIMDASRKKQRWQPPPHPSTHKNPPRA</sequence>
<feature type="domain" description="Transposase IS204/IS1001/IS1096/IS1165 DDE" evidence="2">
    <location>
        <begin position="18"/>
        <end position="74"/>
    </location>
</feature>
<proteinExistence type="predicted"/>
<dbReference type="Pfam" id="PF01610">
    <property type="entry name" value="DDE_Tnp_ISL3"/>
    <property type="match status" value="1"/>
</dbReference>
<dbReference type="Proteomes" id="UP000245582">
    <property type="component" value="Unassembled WGS sequence"/>
</dbReference>
<name>A0A2U2RTG5_BIFLN</name>
<reference evidence="3 4" key="1">
    <citation type="submission" date="2017-11" db="EMBL/GenBank/DDBJ databases">
        <title>Draft genome sequence of Bifidobacterium longum UMA026, isolated from Holstein dairy cow feces.</title>
        <authorList>
            <person name="Albert K."/>
            <person name="Sela D.A."/>
        </authorList>
    </citation>
    <scope>NUCLEOTIDE SEQUENCE [LARGE SCALE GENOMIC DNA]</scope>
    <source>
        <strain evidence="3 4">UMA026</strain>
    </source>
</reference>
<feature type="region of interest" description="Disordered" evidence="1">
    <location>
        <begin position="79"/>
        <end position="99"/>
    </location>
</feature>
<dbReference type="RefSeq" id="WP_109087683.1">
    <property type="nucleotide sequence ID" value="NZ_PHUM01000004.1"/>
</dbReference>